<comment type="caution">
    <text evidence="2">The sequence shown here is derived from an EMBL/GenBank/DDBJ whole genome shotgun (WGS) entry which is preliminary data.</text>
</comment>
<keyword evidence="3" id="KW-1185">Reference proteome</keyword>
<accession>A0ABT8MHB1</accession>
<dbReference type="EMBL" id="JAGGJC010000001">
    <property type="protein sequence ID" value="MDN7129341.1"/>
    <property type="molecule type" value="Genomic_DNA"/>
</dbReference>
<evidence type="ECO:0000256" key="1">
    <source>
        <dbReference type="SAM" id="SignalP"/>
    </source>
</evidence>
<keyword evidence="1" id="KW-0732">Signal</keyword>
<dbReference type="Proteomes" id="UP001169491">
    <property type="component" value="Unassembled WGS sequence"/>
</dbReference>
<gene>
    <name evidence="2" type="ORF">J6I92_05600</name>
</gene>
<evidence type="ECO:0000313" key="3">
    <source>
        <dbReference type="Proteomes" id="UP001169491"/>
    </source>
</evidence>
<protein>
    <submittedName>
        <fullName evidence="2">Uncharacterized protein</fullName>
    </submittedName>
</protein>
<sequence>MMKSVHALSALAMFTLVNGMVSTSAIASVEVQNANKIIAQQVYRYTYAPENYAGSIDHELGIMQQTLMADVRKDSMLSARAGLETSANELRDMTRLAELSLNTSAERAPDHLFGRPSYTLRRSYQMYL</sequence>
<reference evidence="2 3" key="1">
    <citation type="submission" date="2021-03" db="EMBL/GenBank/DDBJ databases">
        <title>Pseudidiomarina terrestris, a new bacterium isolated from saline soil.</title>
        <authorList>
            <person name="Galisteo C."/>
            <person name="De La Haba R."/>
            <person name="Sanchez-Porro C."/>
            <person name="Ventosa A."/>
        </authorList>
    </citation>
    <scope>NUCLEOTIDE SEQUENCE [LARGE SCALE GENOMIC DNA]</scope>
    <source>
        <strain evidence="3">1APR75-15</strain>
    </source>
</reference>
<evidence type="ECO:0000313" key="2">
    <source>
        <dbReference type="EMBL" id="MDN7129341.1"/>
    </source>
</evidence>
<organism evidence="2 3">
    <name type="scientific">Pseudidiomarina terrestris</name>
    <dbReference type="NCBI Taxonomy" id="2820060"/>
    <lineage>
        <taxon>Bacteria</taxon>
        <taxon>Pseudomonadati</taxon>
        <taxon>Pseudomonadota</taxon>
        <taxon>Gammaproteobacteria</taxon>
        <taxon>Alteromonadales</taxon>
        <taxon>Idiomarinaceae</taxon>
        <taxon>Pseudidiomarina</taxon>
    </lineage>
</organism>
<feature type="chain" id="PRO_5045723331" evidence="1">
    <location>
        <begin position="28"/>
        <end position="128"/>
    </location>
</feature>
<name>A0ABT8MHB1_9GAMM</name>
<feature type="signal peptide" evidence="1">
    <location>
        <begin position="1"/>
        <end position="27"/>
    </location>
</feature>
<proteinExistence type="predicted"/>